<evidence type="ECO:0000256" key="3">
    <source>
        <dbReference type="ARBA" id="ARBA00022833"/>
    </source>
</evidence>
<keyword evidence="3 4" id="KW-0862">Zinc</keyword>
<proteinExistence type="inferred from homology"/>
<evidence type="ECO:0000256" key="4">
    <source>
        <dbReference type="HAMAP-Rule" id="MF_00213"/>
    </source>
</evidence>
<dbReference type="AlphaFoldDB" id="A0A2N7PHV7"/>
<comment type="caution">
    <text evidence="5">The sequence shown here is derived from an EMBL/GenBank/DDBJ whole genome shotgun (WGS) entry which is preliminary data.</text>
</comment>
<sequence>MHEYSLFLSLLKTIEEYLKPYEKPKISKVILSIGIYSGVDLEYLDEVIRNFKVGTLLEEAEIIFEREPLRVQCFQCGKIGEPTIQSASCPFCGSFDTKIIGGFDFILRTLEIEDEEGSPN</sequence>
<gene>
    <name evidence="4" type="primary">hypA</name>
    <name evidence="5" type="ORF">C0197_06680</name>
</gene>
<feature type="binding site" evidence="4">
    <location>
        <position position="89"/>
    </location>
    <ligand>
        <name>Zn(2+)</name>
        <dbReference type="ChEBI" id="CHEBI:29105"/>
    </ligand>
</feature>
<dbReference type="Proteomes" id="UP000235731">
    <property type="component" value="Unassembled WGS sequence"/>
</dbReference>
<keyword evidence="2 4" id="KW-0479">Metal-binding</keyword>
<evidence type="ECO:0000313" key="5">
    <source>
        <dbReference type="EMBL" id="PMP60633.1"/>
    </source>
</evidence>
<reference evidence="5 6" key="1">
    <citation type="submission" date="2018-01" db="EMBL/GenBank/DDBJ databases">
        <title>Metagenomic assembled genomes from two thermal pools in the Uzon Caldera, Kamchatka, Russia.</title>
        <authorList>
            <person name="Wilkins L."/>
            <person name="Ettinger C."/>
        </authorList>
    </citation>
    <scope>NUCLEOTIDE SEQUENCE [LARGE SCALE GENOMIC DNA]</scope>
    <source>
        <strain evidence="5">ZAV-15</strain>
    </source>
</reference>
<dbReference type="GO" id="GO:0008270">
    <property type="term" value="F:zinc ion binding"/>
    <property type="evidence" value="ECO:0007669"/>
    <property type="project" value="UniProtKB-UniRule"/>
</dbReference>
<name>A0A2N7PHV7_9BACT</name>
<feature type="binding site" evidence="4">
    <location>
        <position position="92"/>
    </location>
    <ligand>
        <name>Zn(2+)</name>
        <dbReference type="ChEBI" id="CHEBI:29105"/>
    </ligand>
</feature>
<evidence type="ECO:0000256" key="2">
    <source>
        <dbReference type="ARBA" id="ARBA00022723"/>
    </source>
</evidence>
<dbReference type="PANTHER" id="PTHR34535:SF3">
    <property type="entry name" value="HYDROGENASE MATURATION FACTOR HYPA"/>
    <property type="match status" value="1"/>
</dbReference>
<comment type="similarity">
    <text evidence="4">Belongs to the HypA/HybF family.</text>
</comment>
<dbReference type="HAMAP" id="MF_00213">
    <property type="entry name" value="HypA_HybF"/>
    <property type="match status" value="1"/>
</dbReference>
<evidence type="ECO:0000256" key="1">
    <source>
        <dbReference type="ARBA" id="ARBA00022596"/>
    </source>
</evidence>
<dbReference type="Pfam" id="PF01155">
    <property type="entry name" value="HypA"/>
    <property type="match status" value="1"/>
</dbReference>
<dbReference type="PANTHER" id="PTHR34535">
    <property type="entry name" value="HYDROGENASE MATURATION FACTOR HYPA"/>
    <property type="match status" value="1"/>
</dbReference>
<comment type="function">
    <text evidence="4">Involved in the maturation of [NiFe] hydrogenases. Required for nickel insertion into the metal center of the hydrogenase.</text>
</comment>
<accession>A0A2N7PHV7</accession>
<protein>
    <recommendedName>
        <fullName evidence="4">Hydrogenase maturation factor HypA</fullName>
    </recommendedName>
</protein>
<dbReference type="EMBL" id="PNIE01000102">
    <property type="protein sequence ID" value="PMP60633.1"/>
    <property type="molecule type" value="Genomic_DNA"/>
</dbReference>
<dbReference type="GO" id="GO:0016151">
    <property type="term" value="F:nickel cation binding"/>
    <property type="evidence" value="ECO:0007669"/>
    <property type="project" value="UniProtKB-UniRule"/>
</dbReference>
<feature type="binding site" evidence="4">
    <location>
        <position position="2"/>
    </location>
    <ligand>
        <name>Ni(2+)</name>
        <dbReference type="ChEBI" id="CHEBI:49786"/>
    </ligand>
</feature>
<dbReference type="PIRSF" id="PIRSF004761">
    <property type="entry name" value="Hydrgn_mat_HypA"/>
    <property type="match status" value="1"/>
</dbReference>
<dbReference type="InterPro" id="IPR000688">
    <property type="entry name" value="HypA/HybF"/>
</dbReference>
<feature type="binding site" evidence="4">
    <location>
        <position position="76"/>
    </location>
    <ligand>
        <name>Zn(2+)</name>
        <dbReference type="ChEBI" id="CHEBI:29105"/>
    </ligand>
</feature>
<evidence type="ECO:0000313" key="6">
    <source>
        <dbReference type="Proteomes" id="UP000235731"/>
    </source>
</evidence>
<dbReference type="Gene3D" id="3.30.2320.80">
    <property type="match status" value="1"/>
</dbReference>
<organism evidence="5 6">
    <name type="scientific">Caldimicrobium thiodismutans</name>
    <dbReference type="NCBI Taxonomy" id="1653476"/>
    <lineage>
        <taxon>Bacteria</taxon>
        <taxon>Pseudomonadati</taxon>
        <taxon>Thermodesulfobacteriota</taxon>
        <taxon>Thermodesulfobacteria</taxon>
        <taxon>Thermodesulfobacteriales</taxon>
        <taxon>Thermodesulfobacteriaceae</taxon>
        <taxon>Caldimicrobium</taxon>
    </lineage>
</organism>
<feature type="binding site" evidence="4">
    <location>
        <position position="73"/>
    </location>
    <ligand>
        <name>Zn(2+)</name>
        <dbReference type="ChEBI" id="CHEBI:29105"/>
    </ligand>
</feature>
<dbReference type="GO" id="GO:0051604">
    <property type="term" value="P:protein maturation"/>
    <property type="evidence" value="ECO:0007669"/>
    <property type="project" value="InterPro"/>
</dbReference>
<keyword evidence="1 4" id="KW-0533">Nickel</keyword>